<dbReference type="InterPro" id="IPR009006">
    <property type="entry name" value="Ala_racemase/Decarboxylase_C"/>
</dbReference>
<gene>
    <name evidence="12" type="primary">speA</name>
    <name evidence="18" type="ordered locus">Spirs_3255</name>
</gene>
<dbReference type="Gene3D" id="2.40.37.10">
    <property type="entry name" value="Lyase, Ornithine Decarboxylase, Chain A, domain 1"/>
    <property type="match status" value="1"/>
</dbReference>
<dbReference type="SUPFAM" id="SSF51419">
    <property type="entry name" value="PLP-binding barrel"/>
    <property type="match status" value="1"/>
</dbReference>
<dbReference type="RefSeq" id="WP_013255812.1">
    <property type="nucleotide sequence ID" value="NC_014364.1"/>
</dbReference>
<evidence type="ECO:0000256" key="12">
    <source>
        <dbReference type="HAMAP-Rule" id="MF_01417"/>
    </source>
</evidence>
<dbReference type="PANTHER" id="PTHR43295:SF9">
    <property type="entry name" value="BIOSYNTHETIC ARGININE DECARBOXYLASE"/>
    <property type="match status" value="1"/>
</dbReference>
<dbReference type="CDD" id="cd06830">
    <property type="entry name" value="PLPDE_III_ADC"/>
    <property type="match status" value="1"/>
</dbReference>
<keyword evidence="8 12" id="KW-0663">Pyridoxal phosphate</keyword>
<evidence type="ECO:0000259" key="17">
    <source>
        <dbReference type="Pfam" id="PF17944"/>
    </source>
</evidence>
<reference evidence="18 19" key="1">
    <citation type="journal article" date="2010" name="Stand. Genomic Sci.">
        <title>Complete genome sequence of Spirochaeta smaragdinae type strain (SEBR 4228).</title>
        <authorList>
            <person name="Mavromatis K."/>
            <person name="Yasawong M."/>
            <person name="Chertkov O."/>
            <person name="Lapidus A."/>
            <person name="Lucas S."/>
            <person name="Nolan M."/>
            <person name="Del Rio T.G."/>
            <person name="Tice H."/>
            <person name="Cheng J.F."/>
            <person name="Pitluck S."/>
            <person name="Liolios K."/>
            <person name="Ivanova N."/>
            <person name="Tapia R."/>
            <person name="Han C."/>
            <person name="Bruce D."/>
            <person name="Goodwin L."/>
            <person name="Pati A."/>
            <person name="Chen A."/>
            <person name="Palaniappan K."/>
            <person name="Land M."/>
            <person name="Hauser L."/>
            <person name="Chang Y.J."/>
            <person name="Jeffries C.D."/>
            <person name="Detter J.C."/>
            <person name="Rohde M."/>
            <person name="Brambilla E."/>
            <person name="Spring S."/>
            <person name="Goker M."/>
            <person name="Sikorski J."/>
            <person name="Woyke T."/>
            <person name="Bristow J."/>
            <person name="Eisen J.A."/>
            <person name="Markowitz V."/>
            <person name="Hugenholtz P."/>
            <person name="Klenk H.P."/>
            <person name="Kyrpides N.C."/>
        </authorList>
    </citation>
    <scope>NUCLEOTIDE SEQUENCE [LARGE SCALE GENOMIC DNA]</scope>
    <source>
        <strain evidence="19">DSM 11293 / JCM 15392 / SEBR 4228</strain>
    </source>
</reference>
<evidence type="ECO:0000313" key="18">
    <source>
        <dbReference type="EMBL" id="ADK82353.1"/>
    </source>
</evidence>
<dbReference type="Gene3D" id="1.10.287.3440">
    <property type="match status" value="1"/>
</dbReference>
<evidence type="ECO:0000256" key="5">
    <source>
        <dbReference type="ARBA" id="ARBA00022723"/>
    </source>
</evidence>
<dbReference type="Pfam" id="PF17810">
    <property type="entry name" value="Arg_decarb_HB"/>
    <property type="match status" value="1"/>
</dbReference>
<keyword evidence="9 12" id="KW-0745">Spermidine biosynthesis</keyword>
<dbReference type="GO" id="GO:0006527">
    <property type="term" value="P:L-arginine catabolic process"/>
    <property type="evidence" value="ECO:0007669"/>
    <property type="project" value="InterPro"/>
</dbReference>
<keyword evidence="7 12" id="KW-0460">Magnesium</keyword>
<sequence length="639" mass="71862">MDLKNGIRNWSTADAAEMYGIDNWGHGFFDLSEKGEVRVKLPWGGGEKRVSLLDIIDGIEARGYGLPVLLRFPDILGERIRTLNESFAKTMKQYEYRGAYRGVFPIKVNQQQQVIEEVVRFGGAYHHGLEAGSKPELLIALGMVRDPETPIICNGYKDEEFVDLALYGVKMGLQVILVIEQPGEISTIIRRSKKLGIEPTLGLRVKLSSTVGGKWAESAGDHSVFGLTAGQLVDAIEELSRADMLGTLRLLHYHLGSQIPNIRDIRSAVHEASRYYTALVHEGAPMGYLDIGGGLGVDYDGSRTTFVSSKNYSLDEYCSDVVDVIKMVMDEAGVEHPTVVTESGRATVAYYSVLLFNILDVNSLHDKELPDAIPEEAPEALTNMLEAYKGISIKNLQESYHDIIYYRDELRNLFMVGNASLRDRSVGDSIFWLALDRIVQLSRKMRFIPDELQKVESMLADIYYGNFSLFQSVPDNWAIDQLFPIMPIHRLNEEPDRRGVLADITCDCDGKIDHFIDLYGMQEYLPLHSFSPESRYVIGTFLVGAYQETLGDLHNLFGDTNIVSVALDEEGEIACTREVEGDSVSDVLSYVEYDPKRLIEGFRHLAENAVRKKSITPYDRKEIMKAYIDGMQGYTYYEV</sequence>
<evidence type="ECO:0000313" key="19">
    <source>
        <dbReference type="Proteomes" id="UP000002318"/>
    </source>
</evidence>
<dbReference type="InterPro" id="IPR000183">
    <property type="entry name" value="Orn/DAP/Arg_de-COase"/>
</dbReference>
<evidence type="ECO:0000256" key="8">
    <source>
        <dbReference type="ARBA" id="ARBA00022898"/>
    </source>
</evidence>
<evidence type="ECO:0000256" key="9">
    <source>
        <dbReference type="ARBA" id="ARBA00023066"/>
    </source>
</evidence>
<feature type="modified residue" description="N6-(pyridoxal phosphate)lysine" evidence="12 13">
    <location>
        <position position="107"/>
    </location>
</feature>
<evidence type="ECO:0000256" key="11">
    <source>
        <dbReference type="ARBA" id="ARBA00023239"/>
    </source>
</evidence>
<evidence type="ECO:0000256" key="4">
    <source>
        <dbReference type="ARBA" id="ARBA00008357"/>
    </source>
</evidence>
<dbReference type="PRINTS" id="PR01180">
    <property type="entry name" value="ARGDCRBXLASE"/>
</dbReference>
<evidence type="ECO:0000256" key="7">
    <source>
        <dbReference type="ARBA" id="ARBA00022842"/>
    </source>
</evidence>
<dbReference type="PROSITE" id="PS00879">
    <property type="entry name" value="ODR_DC_2_2"/>
    <property type="match status" value="1"/>
</dbReference>
<comment type="cofactor">
    <cofactor evidence="2 12">
        <name>Mg(2+)</name>
        <dbReference type="ChEBI" id="CHEBI:18420"/>
    </cofactor>
</comment>
<comment type="similarity">
    <text evidence="4 12">Belongs to the Orn/Lys/Arg decarboxylase class-II family. SpeA subfamily.</text>
</comment>
<dbReference type="InterPro" id="IPR002985">
    <property type="entry name" value="Arg_decrbxlase"/>
</dbReference>
<evidence type="ECO:0000259" key="15">
    <source>
        <dbReference type="Pfam" id="PF02784"/>
    </source>
</evidence>
<dbReference type="STRING" id="573413.Spirs_3255"/>
<feature type="domain" description="Orn/DAP/Arg decarboxylase 2 N-terminal" evidence="15">
    <location>
        <begin position="84"/>
        <end position="349"/>
    </location>
</feature>
<dbReference type="AlphaFoldDB" id="E1RAI5"/>
<evidence type="ECO:0000256" key="6">
    <source>
        <dbReference type="ARBA" id="ARBA00022793"/>
    </source>
</evidence>
<proteinExistence type="inferred from homology"/>
<organism evidence="18 19">
    <name type="scientific">Sediminispirochaeta smaragdinae (strain DSM 11293 / JCM 15392 / SEBR 4228)</name>
    <name type="common">Spirochaeta smaragdinae</name>
    <dbReference type="NCBI Taxonomy" id="573413"/>
    <lineage>
        <taxon>Bacteria</taxon>
        <taxon>Pseudomonadati</taxon>
        <taxon>Spirochaetota</taxon>
        <taxon>Spirochaetia</taxon>
        <taxon>Spirochaetales</taxon>
        <taxon>Spirochaetaceae</taxon>
        <taxon>Sediminispirochaeta</taxon>
    </lineage>
</organism>
<dbReference type="InterPro" id="IPR041128">
    <property type="entry name" value="Arg_decarbox_C"/>
</dbReference>
<dbReference type="KEGG" id="ssm:Spirs_3255"/>
<evidence type="ECO:0000256" key="14">
    <source>
        <dbReference type="PIRSR" id="PIRSR600183-50"/>
    </source>
</evidence>
<dbReference type="GO" id="GO:0008792">
    <property type="term" value="F:arginine decarboxylase activity"/>
    <property type="evidence" value="ECO:0007669"/>
    <property type="project" value="UniProtKB-UniRule"/>
</dbReference>
<evidence type="ECO:0000259" key="16">
    <source>
        <dbReference type="Pfam" id="PF17810"/>
    </source>
</evidence>
<dbReference type="GO" id="GO:0008295">
    <property type="term" value="P:spermidine biosynthetic process"/>
    <property type="evidence" value="ECO:0007669"/>
    <property type="project" value="UniProtKB-UniRule"/>
</dbReference>
<evidence type="ECO:0000256" key="3">
    <source>
        <dbReference type="ARBA" id="ARBA00002257"/>
    </source>
</evidence>
<dbReference type="InterPro" id="IPR022644">
    <property type="entry name" value="De-COase2_N"/>
</dbReference>
<dbReference type="EC" id="4.1.1.19" evidence="12"/>
<keyword evidence="11 12" id="KW-0456">Lyase</keyword>
<comment type="cofactor">
    <cofactor evidence="1 12 13">
        <name>pyridoxal 5'-phosphate</name>
        <dbReference type="ChEBI" id="CHEBI:597326"/>
    </cofactor>
</comment>
<feature type="binding site" evidence="12">
    <location>
        <begin position="289"/>
        <end position="299"/>
    </location>
    <ligand>
        <name>substrate</name>
    </ligand>
</feature>
<dbReference type="HAMAP" id="MF_01417">
    <property type="entry name" value="SpeA"/>
    <property type="match status" value="1"/>
</dbReference>
<keyword evidence="19" id="KW-1185">Reference proteome</keyword>
<dbReference type="PANTHER" id="PTHR43295">
    <property type="entry name" value="ARGININE DECARBOXYLASE"/>
    <property type="match status" value="1"/>
</dbReference>
<feature type="domain" description="Arginine decarboxylase helical bundle" evidence="16">
    <location>
        <begin position="375"/>
        <end position="454"/>
    </location>
</feature>
<dbReference type="Gene3D" id="1.20.58.930">
    <property type="match status" value="1"/>
</dbReference>
<keyword evidence="10 12" id="KW-0620">Polyamine biosynthesis</keyword>
<dbReference type="UniPathway" id="UPA00186">
    <property type="reaction ID" value="UER00284"/>
</dbReference>
<dbReference type="InterPro" id="IPR029066">
    <property type="entry name" value="PLP-binding_barrel"/>
</dbReference>
<protein>
    <recommendedName>
        <fullName evidence="12">Biosynthetic arginine decarboxylase</fullName>
        <shortName evidence="12">ADC</shortName>
        <ecNumber evidence="12">4.1.1.19</ecNumber>
    </recommendedName>
</protein>
<dbReference type="PROSITE" id="PS00878">
    <property type="entry name" value="ODR_DC_2_1"/>
    <property type="match status" value="1"/>
</dbReference>
<dbReference type="InterPro" id="IPR022657">
    <property type="entry name" value="De-COase2_CS"/>
</dbReference>
<evidence type="ECO:0000256" key="13">
    <source>
        <dbReference type="PIRSR" id="PIRSR001336-50"/>
    </source>
</evidence>
<dbReference type="Proteomes" id="UP000002318">
    <property type="component" value="Chromosome"/>
</dbReference>
<evidence type="ECO:0000256" key="10">
    <source>
        <dbReference type="ARBA" id="ARBA00023115"/>
    </source>
</evidence>
<keyword evidence="6 12" id="KW-0210">Decarboxylase</keyword>
<dbReference type="Gene3D" id="3.20.20.10">
    <property type="entry name" value="Alanine racemase"/>
    <property type="match status" value="1"/>
</dbReference>
<dbReference type="Pfam" id="PF02784">
    <property type="entry name" value="Orn_Arg_deC_N"/>
    <property type="match status" value="1"/>
</dbReference>
<dbReference type="NCBIfam" id="TIGR01273">
    <property type="entry name" value="speA"/>
    <property type="match status" value="1"/>
</dbReference>
<dbReference type="HOGENOM" id="CLU_027243_1_0_12"/>
<comment type="catalytic activity">
    <reaction evidence="12">
        <text>L-arginine + H(+) = agmatine + CO2</text>
        <dbReference type="Rhea" id="RHEA:17641"/>
        <dbReference type="ChEBI" id="CHEBI:15378"/>
        <dbReference type="ChEBI" id="CHEBI:16526"/>
        <dbReference type="ChEBI" id="CHEBI:32682"/>
        <dbReference type="ChEBI" id="CHEBI:58145"/>
        <dbReference type="EC" id="4.1.1.19"/>
    </reaction>
</comment>
<dbReference type="eggNOG" id="COG1166">
    <property type="taxonomic scope" value="Bacteria"/>
</dbReference>
<evidence type="ECO:0000256" key="1">
    <source>
        <dbReference type="ARBA" id="ARBA00001933"/>
    </source>
</evidence>
<dbReference type="NCBIfam" id="NF003763">
    <property type="entry name" value="PRK05354.1"/>
    <property type="match status" value="1"/>
</dbReference>
<comment type="pathway">
    <text evidence="12">Amine and polyamine biosynthesis; agmatine biosynthesis; agmatine from L-arginine: step 1/1.</text>
</comment>
<dbReference type="GO" id="GO:0046872">
    <property type="term" value="F:metal ion binding"/>
    <property type="evidence" value="ECO:0007669"/>
    <property type="project" value="UniProtKB-KW"/>
</dbReference>
<name>E1RAI5_SEDSS</name>
<evidence type="ECO:0000256" key="2">
    <source>
        <dbReference type="ARBA" id="ARBA00001946"/>
    </source>
</evidence>
<keyword evidence="5 12" id="KW-0479">Metal-binding</keyword>
<comment type="function">
    <text evidence="3 12">Catalyzes the biosynthesis of agmatine from arginine.</text>
</comment>
<dbReference type="Pfam" id="PF17944">
    <property type="entry name" value="Arg_decarbox_C"/>
    <property type="match status" value="1"/>
</dbReference>
<dbReference type="InterPro" id="IPR022653">
    <property type="entry name" value="De-COase2_pyr-phos_BS"/>
</dbReference>
<feature type="active site" description="Proton donor" evidence="14">
    <location>
        <position position="506"/>
    </location>
</feature>
<dbReference type="PIRSF" id="PIRSF001336">
    <property type="entry name" value="Arg_decrbxlase"/>
    <property type="match status" value="1"/>
</dbReference>
<dbReference type="PRINTS" id="PR01179">
    <property type="entry name" value="ODADCRBXLASE"/>
</dbReference>
<dbReference type="EMBL" id="CP002116">
    <property type="protein sequence ID" value="ADK82353.1"/>
    <property type="molecule type" value="Genomic_DNA"/>
</dbReference>
<feature type="domain" description="Arginine decarboxylase C-terminal helical" evidence="17">
    <location>
        <begin position="584"/>
        <end position="637"/>
    </location>
</feature>
<dbReference type="InterPro" id="IPR040634">
    <property type="entry name" value="Arg_decarb_HB"/>
</dbReference>
<accession>E1RAI5</accession>
<dbReference type="OrthoDB" id="9802658at2"/>